<keyword evidence="1" id="KW-0812">Transmembrane</keyword>
<evidence type="ECO:0000313" key="3">
    <source>
        <dbReference type="Proteomes" id="UP000004935"/>
    </source>
</evidence>
<keyword evidence="1" id="KW-1133">Transmembrane helix</keyword>
<protein>
    <submittedName>
        <fullName evidence="2">Uncharacterized protein</fullName>
    </submittedName>
</protein>
<keyword evidence="1" id="KW-0472">Membrane</keyword>
<dbReference type="AlphaFoldDB" id="B0MCZ6"/>
<reference evidence="2" key="2">
    <citation type="submission" date="2013-11" db="EMBL/GenBank/DDBJ databases">
        <title>Draft genome sequence of Anaerostipes caccae (DSM 14662).</title>
        <authorList>
            <person name="Sudarsanam P."/>
            <person name="Ley R."/>
            <person name="Guruge J."/>
            <person name="Turnbaugh P.J."/>
            <person name="Mahowald M."/>
            <person name="Liep D."/>
            <person name="Gordon J."/>
        </authorList>
    </citation>
    <scope>NUCLEOTIDE SEQUENCE</scope>
    <source>
        <strain evidence="2">DSM 14662</strain>
    </source>
</reference>
<proteinExistence type="predicted"/>
<evidence type="ECO:0000313" key="2">
    <source>
        <dbReference type="EMBL" id="EDR97816.1"/>
    </source>
</evidence>
<comment type="caution">
    <text evidence="2">The sequence shown here is derived from an EMBL/GenBank/DDBJ whole genome shotgun (WGS) entry which is preliminary data.</text>
</comment>
<name>B0MCZ6_ANACD</name>
<organism evidence="2 3">
    <name type="scientific">Anaerostipes caccae (strain DSM 14662 / CCUG 47493 / JCM 13470 / NCIMB 13811 / L1-92)</name>
    <dbReference type="NCBI Taxonomy" id="411490"/>
    <lineage>
        <taxon>Bacteria</taxon>
        <taxon>Bacillati</taxon>
        <taxon>Bacillota</taxon>
        <taxon>Clostridia</taxon>
        <taxon>Lachnospirales</taxon>
        <taxon>Lachnospiraceae</taxon>
        <taxon>Anaerostipes</taxon>
    </lineage>
</organism>
<feature type="transmembrane region" description="Helical" evidence="1">
    <location>
        <begin position="36"/>
        <end position="60"/>
    </location>
</feature>
<dbReference type="HOGENOM" id="CLU_2912272_0_0_9"/>
<reference evidence="2" key="1">
    <citation type="submission" date="2007-11" db="EMBL/GenBank/DDBJ databases">
        <authorList>
            <person name="Fulton L."/>
            <person name="Clifton S."/>
            <person name="Fulton B."/>
            <person name="Xu J."/>
            <person name="Minx P."/>
            <person name="Pepin K.H."/>
            <person name="Johnson M."/>
            <person name="Thiruvilangam P."/>
            <person name="Bhonagiri V."/>
            <person name="Nash W.E."/>
            <person name="Mardis E.R."/>
            <person name="Wilson R.K."/>
        </authorList>
    </citation>
    <scope>NUCLEOTIDE SEQUENCE [LARGE SCALE GENOMIC DNA]</scope>
    <source>
        <strain evidence="2">DSM 14662</strain>
    </source>
</reference>
<sequence length="61" mass="6989">MIKVLFICHGNHLGVGFVTAVDCQQKTRAFRELGLFGLWFWLPVFYCPFSQTVVCSTLLLH</sequence>
<evidence type="ECO:0000256" key="1">
    <source>
        <dbReference type="SAM" id="Phobius"/>
    </source>
</evidence>
<dbReference type="STRING" id="411490.ANACAC_01438"/>
<dbReference type="Proteomes" id="UP000004935">
    <property type="component" value="Unassembled WGS sequence"/>
</dbReference>
<accession>B0MCZ6</accession>
<gene>
    <name evidence="2" type="ORF">ANACAC_01438</name>
</gene>
<dbReference type="EMBL" id="ABAX03000012">
    <property type="protein sequence ID" value="EDR97816.1"/>
    <property type="molecule type" value="Genomic_DNA"/>
</dbReference>
<keyword evidence="3" id="KW-1185">Reference proteome</keyword>